<accession>A0A9P0HD17</accession>
<proteinExistence type="predicted"/>
<feature type="region of interest" description="Disordered" evidence="1">
    <location>
        <begin position="99"/>
        <end position="129"/>
    </location>
</feature>
<sequence>MPSVDPKTSLMRADYLELLKAEAICQGRRGAYSHSGTEEFGPLATKRTTQAGVVCGRPQRCHLDRINSCPSKKETKEWPLCAIRYAVASRARGRGVSGPVIRFHHPDGRVSSRMSSGTLERGKNTPLKGRWKQLGRNVGADFVESFLRRNVAAPGMAQTSALDGKLASEID</sequence>
<name>A0A9P0HD17_NEZVI</name>
<evidence type="ECO:0000313" key="2">
    <source>
        <dbReference type="EMBL" id="CAH1399779.1"/>
    </source>
</evidence>
<gene>
    <name evidence="2" type="ORF">NEZAVI_LOCUS9159</name>
</gene>
<evidence type="ECO:0000256" key="1">
    <source>
        <dbReference type="SAM" id="MobiDB-lite"/>
    </source>
</evidence>
<evidence type="ECO:0000313" key="3">
    <source>
        <dbReference type="Proteomes" id="UP001152798"/>
    </source>
</evidence>
<dbReference type="Proteomes" id="UP001152798">
    <property type="component" value="Chromosome 4"/>
</dbReference>
<dbReference type="EMBL" id="OV725080">
    <property type="protein sequence ID" value="CAH1399779.1"/>
    <property type="molecule type" value="Genomic_DNA"/>
</dbReference>
<reference evidence="2" key="1">
    <citation type="submission" date="2022-01" db="EMBL/GenBank/DDBJ databases">
        <authorList>
            <person name="King R."/>
        </authorList>
    </citation>
    <scope>NUCLEOTIDE SEQUENCE</scope>
</reference>
<protein>
    <submittedName>
        <fullName evidence="2">Uncharacterized protein</fullName>
    </submittedName>
</protein>
<dbReference type="AlphaFoldDB" id="A0A9P0HD17"/>
<keyword evidence="3" id="KW-1185">Reference proteome</keyword>
<organism evidence="2 3">
    <name type="scientific">Nezara viridula</name>
    <name type="common">Southern green stink bug</name>
    <name type="synonym">Cimex viridulus</name>
    <dbReference type="NCBI Taxonomy" id="85310"/>
    <lineage>
        <taxon>Eukaryota</taxon>
        <taxon>Metazoa</taxon>
        <taxon>Ecdysozoa</taxon>
        <taxon>Arthropoda</taxon>
        <taxon>Hexapoda</taxon>
        <taxon>Insecta</taxon>
        <taxon>Pterygota</taxon>
        <taxon>Neoptera</taxon>
        <taxon>Paraneoptera</taxon>
        <taxon>Hemiptera</taxon>
        <taxon>Heteroptera</taxon>
        <taxon>Panheteroptera</taxon>
        <taxon>Pentatomomorpha</taxon>
        <taxon>Pentatomoidea</taxon>
        <taxon>Pentatomidae</taxon>
        <taxon>Pentatominae</taxon>
        <taxon>Nezara</taxon>
    </lineage>
</organism>